<reference evidence="6" key="1">
    <citation type="submission" date="2020-10" db="EMBL/GenBank/DDBJ databases">
        <authorList>
            <person name="Kadnikov V."/>
            <person name="Beletsky A.V."/>
            <person name="Mardanov A.V."/>
            <person name="Karnachuk O.V."/>
            <person name="Ravin N.V."/>
        </authorList>
    </citation>
    <scope>NUCLEOTIDE SEQUENCE</scope>
    <source>
        <strain evidence="6">Bu02</strain>
    </source>
</reference>
<dbReference type="GO" id="GO:0003841">
    <property type="term" value="F:1-acylglycerol-3-phosphate O-acyltransferase activity"/>
    <property type="evidence" value="ECO:0007669"/>
    <property type="project" value="UniProtKB-UniRule"/>
</dbReference>
<evidence type="ECO:0000256" key="4">
    <source>
        <dbReference type="RuleBase" id="RU361267"/>
    </source>
</evidence>
<evidence type="ECO:0000256" key="1">
    <source>
        <dbReference type="ARBA" id="ARBA00008655"/>
    </source>
</evidence>
<comment type="catalytic activity">
    <reaction evidence="4">
        <text>a 1-acyl-sn-glycero-3-phosphate + an acyl-CoA = a 1,2-diacyl-sn-glycero-3-phosphate + CoA</text>
        <dbReference type="Rhea" id="RHEA:19709"/>
        <dbReference type="ChEBI" id="CHEBI:57287"/>
        <dbReference type="ChEBI" id="CHEBI:57970"/>
        <dbReference type="ChEBI" id="CHEBI:58342"/>
        <dbReference type="ChEBI" id="CHEBI:58608"/>
        <dbReference type="EC" id="2.3.1.51"/>
    </reaction>
</comment>
<keyword evidence="2 4" id="KW-0808">Transferase</keyword>
<dbReference type="PANTHER" id="PTHR10434">
    <property type="entry name" value="1-ACYL-SN-GLYCEROL-3-PHOSPHATE ACYLTRANSFERASE"/>
    <property type="match status" value="1"/>
</dbReference>
<name>A0AAT9LDS3_9FIRM</name>
<comment type="similarity">
    <text evidence="1 4">Belongs to the 1-acyl-sn-glycerol-3-phosphate acyltransferase family.</text>
</comment>
<dbReference type="InterPro" id="IPR002123">
    <property type="entry name" value="Plipid/glycerol_acylTrfase"/>
</dbReference>
<dbReference type="GO" id="GO:0006654">
    <property type="term" value="P:phosphatidic acid biosynthetic process"/>
    <property type="evidence" value="ECO:0007669"/>
    <property type="project" value="TreeGrafter"/>
</dbReference>
<keyword evidence="4" id="KW-0594">Phospholipid biosynthesis</keyword>
<gene>
    <name evidence="6" type="ORF">IMF26_02000</name>
</gene>
<dbReference type="Pfam" id="PF01553">
    <property type="entry name" value="Acyltransferase"/>
    <property type="match status" value="1"/>
</dbReference>
<organism evidence="6">
    <name type="scientific">Candidatus Fermentithermobacillus carboniphilus</name>
    <dbReference type="NCBI Taxonomy" id="3085328"/>
    <lineage>
        <taxon>Bacteria</taxon>
        <taxon>Bacillati</taxon>
        <taxon>Bacillota</taxon>
        <taxon>Candidatus Fermentithermobacillia</taxon>
        <taxon>Candidatus Fermentithermobacillales</taxon>
        <taxon>Candidatus Fermentithermobacillaceae</taxon>
        <taxon>Candidatus Fermentithermobacillus</taxon>
    </lineage>
</organism>
<protein>
    <recommendedName>
        <fullName evidence="4">1-acyl-sn-glycerol-3-phosphate acyltransferase</fullName>
        <ecNumber evidence="4">2.3.1.51</ecNumber>
    </recommendedName>
</protein>
<dbReference type="SUPFAM" id="SSF69593">
    <property type="entry name" value="Glycerol-3-phosphate (1)-acyltransferase"/>
    <property type="match status" value="1"/>
</dbReference>
<feature type="domain" description="Phospholipid/glycerol acyltransferase" evidence="5">
    <location>
        <begin position="34"/>
        <end position="147"/>
    </location>
</feature>
<evidence type="ECO:0000259" key="5">
    <source>
        <dbReference type="SMART" id="SM00563"/>
    </source>
</evidence>
<dbReference type="EMBL" id="CP062796">
    <property type="protein sequence ID" value="QUL98873.1"/>
    <property type="molecule type" value="Genomic_DNA"/>
</dbReference>
<keyword evidence="4" id="KW-0443">Lipid metabolism</keyword>
<reference evidence="6" key="2">
    <citation type="journal article" date="2023" name="Biology">
        <title>Prokaryotic Life Associated with Coal-Fire Gas Vents Revealed by Metagenomics.</title>
        <authorList>
            <person name="Kadnikov V.V."/>
            <person name="Mardanov A.V."/>
            <person name="Beletsky A.V."/>
            <person name="Karnachuk O.V."/>
            <person name="Ravin N.V."/>
        </authorList>
    </citation>
    <scope>NUCLEOTIDE SEQUENCE</scope>
    <source>
        <strain evidence="6">Bu02</strain>
    </source>
</reference>
<dbReference type="SMART" id="SM00563">
    <property type="entry name" value="PlsC"/>
    <property type="match status" value="1"/>
</dbReference>
<dbReference type="NCBIfam" id="TIGR00530">
    <property type="entry name" value="AGP_acyltrn"/>
    <property type="match status" value="1"/>
</dbReference>
<dbReference type="PANTHER" id="PTHR10434:SF40">
    <property type="entry name" value="1-ACYL-SN-GLYCEROL-3-PHOSPHATE ACYLTRANSFERASE"/>
    <property type="match status" value="1"/>
</dbReference>
<dbReference type="GO" id="GO:0016020">
    <property type="term" value="C:membrane"/>
    <property type="evidence" value="ECO:0007669"/>
    <property type="project" value="InterPro"/>
</dbReference>
<dbReference type="InterPro" id="IPR004552">
    <property type="entry name" value="AGP_acyltrans"/>
</dbReference>
<evidence type="ECO:0000256" key="2">
    <source>
        <dbReference type="ARBA" id="ARBA00022679"/>
    </source>
</evidence>
<keyword evidence="4" id="KW-1208">Phospholipid metabolism</keyword>
<accession>A0AAT9LDS3</accession>
<evidence type="ECO:0000313" key="6">
    <source>
        <dbReference type="EMBL" id="QUL98873.1"/>
    </source>
</evidence>
<proteinExistence type="inferred from homology"/>
<dbReference type="KEGG" id="fcz:IMF26_02000"/>
<keyword evidence="4" id="KW-0444">Lipid biosynthesis</keyword>
<dbReference type="AlphaFoldDB" id="A0AAT9LDS3"/>
<sequence length="199" mass="22228">MFYRFARCLFTLIIKILFKVEVEGLSNLPKEGPVVVCANHISWWDPPLVACLLDRPLHFMAKKELFGYPVFGWILRKLYAFPVNRNKVDISAIKEGLNVLKNGEVVGIFPEGTRQKNRDRLGEIHPGAALLALKSGAPLFPVAIRGSYGFRKTIRVACGDPFYLKAGTGQLSSDLKRGAEDIMSAIRTLWERLAPDEAA</sequence>
<keyword evidence="3 4" id="KW-0012">Acyltransferase</keyword>
<evidence type="ECO:0000256" key="3">
    <source>
        <dbReference type="ARBA" id="ARBA00023315"/>
    </source>
</evidence>
<comment type="domain">
    <text evidence="4">The HXXXXD motif is essential for acyltransferase activity and may constitute the binding site for the phosphate moiety of the glycerol-3-phosphate.</text>
</comment>
<dbReference type="CDD" id="cd07989">
    <property type="entry name" value="LPLAT_AGPAT-like"/>
    <property type="match status" value="1"/>
</dbReference>
<dbReference type="EC" id="2.3.1.51" evidence="4"/>